<dbReference type="EMBL" id="NBEB01000109">
    <property type="protein sequence ID" value="OQQ81630.1"/>
    <property type="molecule type" value="Genomic_DNA"/>
</dbReference>
<evidence type="ECO:0000313" key="1">
    <source>
        <dbReference type="EMBL" id="OQQ81630.1"/>
    </source>
</evidence>
<dbReference type="Proteomes" id="UP000192638">
    <property type="component" value="Unassembled WGS sequence"/>
</dbReference>
<protein>
    <submittedName>
        <fullName evidence="1">Uncharacterized protein</fullName>
    </submittedName>
</protein>
<sequence length="168" mass="18641">MRKLVLKSMIAVTLLTGVTETITYINTPTVEAKTITKKTIKKANKALKKALKEDQGFATGKLDENGNPTENGTPNSKYDYATYVKSLTYQSSGAVKVQMNDKLTTLNTAQMDEIASKIQGLAGSTLMVEEIIKPEDTTKGVYLNFYYGKRAIGHSKLSDHTKFKWYTD</sequence>
<comment type="caution">
    <text evidence="1">The sequence shown here is derived from an EMBL/GenBank/DDBJ whole genome shotgun (WGS) entry which is preliminary data.</text>
</comment>
<evidence type="ECO:0000313" key="2">
    <source>
        <dbReference type="Proteomes" id="UP000192638"/>
    </source>
</evidence>
<dbReference type="AlphaFoldDB" id="A0A1V9QV78"/>
<organism evidence="1 2">
    <name type="scientific">Ligilactobacillus salivarius</name>
    <dbReference type="NCBI Taxonomy" id="1624"/>
    <lineage>
        <taxon>Bacteria</taxon>
        <taxon>Bacillati</taxon>
        <taxon>Bacillota</taxon>
        <taxon>Bacilli</taxon>
        <taxon>Lactobacillales</taxon>
        <taxon>Lactobacillaceae</taxon>
        <taxon>Ligilactobacillus</taxon>
    </lineage>
</organism>
<accession>A0A1V9QV78</accession>
<dbReference type="RefSeq" id="WP_081530999.1">
    <property type="nucleotide sequence ID" value="NZ_NBEB01000109.1"/>
</dbReference>
<reference evidence="1 2" key="1">
    <citation type="submission" date="2017-03" db="EMBL/GenBank/DDBJ databases">
        <title>Phylogenomics and comparative genomics of Lactobacillus salivarius, a mammalian gut commensal.</title>
        <authorList>
            <person name="Harris H.M."/>
        </authorList>
    </citation>
    <scope>NUCLEOTIDE SEQUENCE [LARGE SCALE GENOMIC DNA]</scope>
    <source>
        <strain evidence="1 2">LMG 14477</strain>
    </source>
</reference>
<name>A0A1V9QV78_9LACO</name>
<gene>
    <name evidence="1" type="ORF">B6U60_09910</name>
</gene>
<proteinExistence type="predicted"/>